<evidence type="ECO:0000313" key="4">
    <source>
        <dbReference type="Proteomes" id="UP000181860"/>
    </source>
</evidence>
<accession>A0AAX3UCV2</accession>
<dbReference type="RefSeq" id="WP_013854844.1">
    <property type="nucleotide sequence ID" value="NZ_CP123735.1"/>
</dbReference>
<evidence type="ECO:0000256" key="1">
    <source>
        <dbReference type="SAM" id="Phobius"/>
    </source>
</evidence>
<keyword evidence="4" id="KW-1185">Reference proteome</keyword>
<dbReference type="AlphaFoldDB" id="A0AAX3UCV2"/>
<keyword evidence="1" id="KW-0472">Membrane</keyword>
<reference evidence="2 4" key="1">
    <citation type="submission" date="2016-10" db="EMBL/GenBank/DDBJ databases">
        <authorList>
            <person name="Varghese N."/>
            <person name="Submissions S."/>
        </authorList>
    </citation>
    <scope>NUCLEOTIDE SEQUENCE [LARGE SCALE GENOMIC DNA]</scope>
    <source>
        <strain evidence="2 4">ATCC 43761</strain>
    </source>
</reference>
<feature type="transmembrane region" description="Helical" evidence="1">
    <location>
        <begin position="44"/>
        <end position="62"/>
    </location>
</feature>
<reference evidence="3" key="3">
    <citation type="submission" date="2023-04" db="EMBL/GenBank/DDBJ databases">
        <authorList>
            <person name="Wang Y."/>
        </authorList>
    </citation>
    <scope>NUCLEOTIDE SEQUENCE</scope>
    <source>
        <strain evidence="3">ZW18</strain>
    </source>
</reference>
<keyword evidence="1" id="KW-1133">Transmembrane helix</keyword>
<proteinExistence type="predicted"/>
<sequence length="65" mass="7589">MIFIGIICLAVAAISYFRYLSMKNNKNQQDKETNANEAKWQRSLAIIFLILGIILVMYAIYLRKF</sequence>
<name>A0AAX3UCV2_9LACO</name>
<dbReference type="EMBL" id="CP123735">
    <property type="protein sequence ID" value="WGO85471.1"/>
    <property type="molecule type" value="Genomic_DNA"/>
</dbReference>
<evidence type="ECO:0000313" key="2">
    <source>
        <dbReference type="EMBL" id="SDA58268.1"/>
    </source>
</evidence>
<dbReference type="Proteomes" id="UP001242513">
    <property type="component" value="Chromosome"/>
</dbReference>
<dbReference type="EMBL" id="FMXC01000015">
    <property type="protein sequence ID" value="SDA58268.1"/>
    <property type="molecule type" value="Genomic_DNA"/>
</dbReference>
<keyword evidence="1" id="KW-0812">Transmembrane</keyword>
<evidence type="ECO:0000313" key="3">
    <source>
        <dbReference type="EMBL" id="WGO85471.1"/>
    </source>
</evidence>
<protein>
    <submittedName>
        <fullName evidence="3">Uncharacterized protein</fullName>
    </submittedName>
</protein>
<dbReference type="Proteomes" id="UP000181860">
    <property type="component" value="Unassembled WGS sequence"/>
</dbReference>
<organism evidence="3 5">
    <name type="scientific">Lactobacillus kefiranofaciens</name>
    <dbReference type="NCBI Taxonomy" id="267818"/>
    <lineage>
        <taxon>Bacteria</taxon>
        <taxon>Bacillati</taxon>
        <taxon>Bacillota</taxon>
        <taxon>Bacilli</taxon>
        <taxon>Lactobacillales</taxon>
        <taxon>Lactobacillaceae</taxon>
        <taxon>Lactobacillus</taxon>
    </lineage>
</organism>
<reference evidence="3" key="2">
    <citation type="journal article" date="2022" name="Food Funct.">
        <title>Lactobacillus kefiranofaciens ZW18 from Kefir enhances the anti-tumor effect of anti-programmed cell death 1 (PD-1) immunotherapy by modulating the gut microbiota.</title>
        <authorList>
            <person name="Zhao J."/>
            <person name="Wang Y."/>
            <person name="Wang J."/>
            <person name="Lv M."/>
            <person name="Zhou C."/>
            <person name="Jia L."/>
            <person name="Geng W."/>
        </authorList>
    </citation>
    <scope>NUCLEOTIDE SEQUENCE</scope>
    <source>
        <strain evidence="3">ZW18</strain>
    </source>
</reference>
<evidence type="ECO:0000313" key="5">
    <source>
        <dbReference type="Proteomes" id="UP001242513"/>
    </source>
</evidence>
<gene>
    <name evidence="3" type="ORF">QEJ78_08895</name>
    <name evidence="2" type="ORF">SAMN02983011_01468</name>
</gene>